<dbReference type="Pfam" id="PF07969">
    <property type="entry name" value="Amidohydro_3"/>
    <property type="match status" value="1"/>
</dbReference>
<accession>A0A7U2I3D5</accession>
<protein>
    <recommendedName>
        <fullName evidence="1">Amidohydrolase 3 domain-containing protein</fullName>
    </recommendedName>
</protein>
<proteinExistence type="predicted"/>
<evidence type="ECO:0000313" key="3">
    <source>
        <dbReference type="Proteomes" id="UP000663193"/>
    </source>
</evidence>
<reference evidence="3" key="1">
    <citation type="journal article" date="2021" name="BMC Genomics">
        <title>Chromosome-level genome assembly and manually-curated proteome of model necrotroph Parastagonospora nodorum Sn15 reveals a genome-wide trove of candidate effector homologs, and redundancy of virulence-related functions within an accessory chromosome.</title>
        <authorList>
            <person name="Bertazzoni S."/>
            <person name="Jones D.A.B."/>
            <person name="Phan H.T."/>
            <person name="Tan K.-C."/>
            <person name="Hane J.K."/>
        </authorList>
    </citation>
    <scope>NUCLEOTIDE SEQUENCE [LARGE SCALE GENOMIC DNA]</scope>
    <source>
        <strain evidence="3">SN15 / ATCC MYA-4574 / FGSC 10173)</strain>
    </source>
</reference>
<dbReference type="PANTHER" id="PTHR22642:SF2">
    <property type="entry name" value="PROTEIN LONG AFTER FAR-RED 3"/>
    <property type="match status" value="1"/>
</dbReference>
<dbReference type="AlphaFoldDB" id="A0A7U2I3D5"/>
<dbReference type="GO" id="GO:0016810">
    <property type="term" value="F:hydrolase activity, acting on carbon-nitrogen (but not peptide) bonds"/>
    <property type="evidence" value="ECO:0007669"/>
    <property type="project" value="InterPro"/>
</dbReference>
<organism evidence="2 3">
    <name type="scientific">Phaeosphaeria nodorum (strain SN15 / ATCC MYA-4574 / FGSC 10173)</name>
    <name type="common">Glume blotch fungus</name>
    <name type="synonym">Parastagonospora nodorum</name>
    <dbReference type="NCBI Taxonomy" id="321614"/>
    <lineage>
        <taxon>Eukaryota</taxon>
        <taxon>Fungi</taxon>
        <taxon>Dikarya</taxon>
        <taxon>Ascomycota</taxon>
        <taxon>Pezizomycotina</taxon>
        <taxon>Dothideomycetes</taxon>
        <taxon>Pleosporomycetidae</taxon>
        <taxon>Pleosporales</taxon>
        <taxon>Pleosporineae</taxon>
        <taxon>Phaeosphaeriaceae</taxon>
        <taxon>Parastagonospora</taxon>
    </lineage>
</organism>
<feature type="domain" description="Amidohydrolase 3" evidence="1">
    <location>
        <begin position="57"/>
        <end position="566"/>
    </location>
</feature>
<dbReference type="PANTHER" id="PTHR22642">
    <property type="entry name" value="IMIDAZOLONEPROPIONASE"/>
    <property type="match status" value="1"/>
</dbReference>
<dbReference type="Proteomes" id="UP000663193">
    <property type="component" value="Chromosome 13"/>
</dbReference>
<gene>
    <name evidence="2" type="ORF">JI435_048190</name>
</gene>
<dbReference type="EMBL" id="CP069035">
    <property type="protein sequence ID" value="QRD01836.1"/>
    <property type="molecule type" value="Genomic_DNA"/>
</dbReference>
<sequence length="573" mass="63550">MNAEQVDIVYSDANILVDPSGEKAEAVFIRDGKIAAIGSNEEVIKTAGPSVKNVSVAGATITPGLIDTHPHVLHFSAYAAGLVDLSNVRNHGEIVALIRERAAKTPKGEWIVTTPIGEGSFYVRRSWQHLEEGSFPDRHVLDQGSPDHPIMIQAWAPRVPNTVSVNTLALEMLGINSSSPEQMGKVWINREPSGHPSGIFTGNVNAYYNFDSFWSSILKKMPPIFSPEKIPPALIGAMKKVNANGITAVWEGHAMLDQEIELYRMFNDQSLLTLRVLCSPEVHLTHLSQPQPTNEQLQARLEKLLALRKTDSPWFRIDGATFALSGPCWCGHMNWPKGYLDPWGNITRGMRLLGDGQIPMICDFAAANNFKINFCCGSPYDLQEFIDEAEKAKKRYNLGKLQWVVQHGIMQEEHHPAILAELGIDQTISLAFTFGKADMYRDRVGPQVLPMMNPLRSLLDAGVNTAASSDWGPSNPWEQMQLAVTHKMYPSGTTNAGPRQVVTRDEAFWMWTASGAKVLRWEEMGSLQPGKNADLIIIDRNPITCHLDQLPDIKVHRTIIGGRVVHDDGTYTQ</sequence>
<dbReference type="VEuPathDB" id="FungiDB:JI435_048190"/>
<evidence type="ECO:0000313" key="2">
    <source>
        <dbReference type="EMBL" id="QRD01836.1"/>
    </source>
</evidence>
<dbReference type="InterPro" id="IPR032466">
    <property type="entry name" value="Metal_Hydrolase"/>
</dbReference>
<dbReference type="InterPro" id="IPR011059">
    <property type="entry name" value="Metal-dep_hydrolase_composite"/>
</dbReference>
<keyword evidence="3" id="KW-1185">Reference proteome</keyword>
<dbReference type="Gene3D" id="2.30.40.10">
    <property type="entry name" value="Urease, subunit C, domain 1"/>
    <property type="match status" value="1"/>
</dbReference>
<dbReference type="Gene3D" id="3.10.310.70">
    <property type="match status" value="1"/>
</dbReference>
<dbReference type="InterPro" id="IPR013108">
    <property type="entry name" value="Amidohydro_3"/>
</dbReference>
<dbReference type="OrthoDB" id="5301292at2759"/>
<name>A0A7U2I3D5_PHANO</name>
<dbReference type="Gene3D" id="3.20.20.140">
    <property type="entry name" value="Metal-dependent hydrolases"/>
    <property type="match status" value="1"/>
</dbReference>
<evidence type="ECO:0000259" key="1">
    <source>
        <dbReference type="Pfam" id="PF07969"/>
    </source>
</evidence>
<dbReference type="SUPFAM" id="SSF51338">
    <property type="entry name" value="Composite domain of metallo-dependent hydrolases"/>
    <property type="match status" value="1"/>
</dbReference>
<dbReference type="SUPFAM" id="SSF51556">
    <property type="entry name" value="Metallo-dependent hydrolases"/>
    <property type="match status" value="1"/>
</dbReference>